<protein>
    <submittedName>
        <fullName evidence="2">Uncharacterized protein</fullName>
    </submittedName>
</protein>
<accession>A0A8X8ZHG3</accession>
<dbReference type="EMBL" id="PNBA02000012">
    <property type="protein sequence ID" value="KAG6404966.1"/>
    <property type="molecule type" value="Genomic_DNA"/>
</dbReference>
<evidence type="ECO:0000256" key="1">
    <source>
        <dbReference type="SAM" id="MobiDB-lite"/>
    </source>
</evidence>
<comment type="caution">
    <text evidence="2">The sequence shown here is derived from an EMBL/GenBank/DDBJ whole genome shotgun (WGS) entry which is preliminary data.</text>
</comment>
<feature type="region of interest" description="Disordered" evidence="1">
    <location>
        <begin position="1"/>
        <end position="63"/>
    </location>
</feature>
<evidence type="ECO:0000313" key="3">
    <source>
        <dbReference type="Proteomes" id="UP000298416"/>
    </source>
</evidence>
<feature type="compositionally biased region" description="Low complexity" evidence="1">
    <location>
        <begin position="25"/>
        <end position="34"/>
    </location>
</feature>
<name>A0A8X8ZHG3_SALSN</name>
<dbReference type="AlphaFoldDB" id="A0A8X8ZHG3"/>
<keyword evidence="3" id="KW-1185">Reference proteome</keyword>
<organism evidence="2">
    <name type="scientific">Salvia splendens</name>
    <name type="common">Scarlet sage</name>
    <dbReference type="NCBI Taxonomy" id="180675"/>
    <lineage>
        <taxon>Eukaryota</taxon>
        <taxon>Viridiplantae</taxon>
        <taxon>Streptophyta</taxon>
        <taxon>Embryophyta</taxon>
        <taxon>Tracheophyta</taxon>
        <taxon>Spermatophyta</taxon>
        <taxon>Magnoliopsida</taxon>
        <taxon>eudicotyledons</taxon>
        <taxon>Gunneridae</taxon>
        <taxon>Pentapetalae</taxon>
        <taxon>asterids</taxon>
        <taxon>lamiids</taxon>
        <taxon>Lamiales</taxon>
        <taxon>Lamiaceae</taxon>
        <taxon>Nepetoideae</taxon>
        <taxon>Mentheae</taxon>
        <taxon>Salviinae</taxon>
        <taxon>Salvia</taxon>
        <taxon>Salvia subgen. Calosphace</taxon>
        <taxon>core Calosphace</taxon>
    </lineage>
</organism>
<gene>
    <name evidence="2" type="ORF">SASPL_132545</name>
</gene>
<dbReference type="Proteomes" id="UP000298416">
    <property type="component" value="Unassembled WGS sequence"/>
</dbReference>
<dbReference type="Gene3D" id="1.10.10.60">
    <property type="entry name" value="Homeodomain-like"/>
    <property type="match status" value="1"/>
</dbReference>
<evidence type="ECO:0000313" key="2">
    <source>
        <dbReference type="EMBL" id="KAG6404966.1"/>
    </source>
</evidence>
<reference evidence="2" key="2">
    <citation type="submission" date="2020-08" db="EMBL/GenBank/DDBJ databases">
        <title>Plant Genome Project.</title>
        <authorList>
            <person name="Zhang R.-G."/>
        </authorList>
    </citation>
    <scope>NUCLEOTIDE SEQUENCE</scope>
    <source>
        <strain evidence="2">Huo1</strain>
        <tissue evidence="2">Leaf</tissue>
    </source>
</reference>
<sequence>MAPRKSESGASSWLEVGSGGDGEANEAAVGAVSAESEERRQEPAEEAPPEEKPPQEEEAAAADPSIFQLLYPRPRMRWTVELHDQFVKAVDELGGANSNFYFFFLSLTFCLVIRKKDWDNSLPPKEPFAVERRDMVPPMNQPQGDEPSVQSAFNMNGTNVLGDEALSYLHLMVEDVVEPPLLPLFPAGGPTMEWPEFNQGGARRALENPPTMDEYLNYSADFTNPSCTLFNTFFDDVATLPTPNPDFFTAPPTFP</sequence>
<proteinExistence type="predicted"/>
<feature type="compositionally biased region" description="Basic and acidic residues" evidence="1">
    <location>
        <begin position="36"/>
        <end position="55"/>
    </location>
</feature>
<reference evidence="2" key="1">
    <citation type="submission" date="2018-01" db="EMBL/GenBank/DDBJ databases">
        <authorList>
            <person name="Mao J.F."/>
        </authorList>
    </citation>
    <scope>NUCLEOTIDE SEQUENCE</scope>
    <source>
        <strain evidence="2">Huo1</strain>
        <tissue evidence="2">Leaf</tissue>
    </source>
</reference>